<dbReference type="eggNOG" id="COG3832">
    <property type="taxonomic scope" value="Bacteria"/>
</dbReference>
<organism evidence="3 4">
    <name type="scientific">Arenimonas composti TR7-09 = DSM 18010</name>
    <dbReference type="NCBI Taxonomy" id="1121013"/>
    <lineage>
        <taxon>Bacteria</taxon>
        <taxon>Pseudomonadati</taxon>
        <taxon>Pseudomonadota</taxon>
        <taxon>Gammaproteobacteria</taxon>
        <taxon>Lysobacterales</taxon>
        <taxon>Lysobacteraceae</taxon>
        <taxon>Arenimonas</taxon>
    </lineage>
</organism>
<dbReference type="RefSeq" id="WP_026815644.1">
    <property type="nucleotide sequence ID" value="NZ_AUFF01000001.1"/>
</dbReference>
<evidence type="ECO:0000313" key="4">
    <source>
        <dbReference type="Proteomes" id="UP000029391"/>
    </source>
</evidence>
<name>A0A091BD48_9GAMM</name>
<dbReference type="STRING" id="1121013.GCA_000426365_00057"/>
<dbReference type="InterPro" id="IPR013538">
    <property type="entry name" value="ASHA1/2-like_C"/>
</dbReference>
<dbReference type="AlphaFoldDB" id="A0A091BD48"/>
<sequence>MLEGPVADATIWIDAQPDDVWIALTDPARIRRYLFGADVRSDWRTGSPIRWSGEYAGRRFEDHGEVIEAAPGVLLEYRHVSGTAKDGGDDLGHIVRIDLAGEDGGTRVTLRQDGAADVAAREHAEANWRQVLAGLKDVVEGEHGVSTRR</sequence>
<dbReference type="SUPFAM" id="SSF55961">
    <property type="entry name" value="Bet v1-like"/>
    <property type="match status" value="1"/>
</dbReference>
<comment type="caution">
    <text evidence="3">The sequence shown here is derived from an EMBL/GenBank/DDBJ whole genome shotgun (WGS) entry which is preliminary data.</text>
</comment>
<evidence type="ECO:0000259" key="2">
    <source>
        <dbReference type="Pfam" id="PF08327"/>
    </source>
</evidence>
<dbReference type="Proteomes" id="UP000029391">
    <property type="component" value="Unassembled WGS sequence"/>
</dbReference>
<evidence type="ECO:0000256" key="1">
    <source>
        <dbReference type="ARBA" id="ARBA00006817"/>
    </source>
</evidence>
<proteinExistence type="inferred from homology"/>
<dbReference type="EMBL" id="AWXU01000031">
    <property type="protein sequence ID" value="KFN49666.1"/>
    <property type="molecule type" value="Genomic_DNA"/>
</dbReference>
<evidence type="ECO:0000313" key="3">
    <source>
        <dbReference type="EMBL" id="KFN49666.1"/>
    </source>
</evidence>
<dbReference type="Pfam" id="PF08327">
    <property type="entry name" value="AHSA1"/>
    <property type="match status" value="1"/>
</dbReference>
<reference evidence="3 4" key="1">
    <citation type="submission" date="2013-09" db="EMBL/GenBank/DDBJ databases">
        <title>Genome sequencing of Arenimonas composti.</title>
        <authorList>
            <person name="Chen F."/>
            <person name="Wang G."/>
        </authorList>
    </citation>
    <scope>NUCLEOTIDE SEQUENCE [LARGE SCALE GENOMIC DNA]</scope>
    <source>
        <strain evidence="3 4">TR7-09</strain>
    </source>
</reference>
<dbReference type="InterPro" id="IPR023393">
    <property type="entry name" value="START-like_dom_sf"/>
</dbReference>
<comment type="similarity">
    <text evidence="1">Belongs to the AHA1 family.</text>
</comment>
<dbReference type="OrthoDB" id="8755073at2"/>
<feature type="domain" description="Activator of Hsp90 ATPase homologue 1/2-like C-terminal" evidence="2">
    <location>
        <begin position="14"/>
        <end position="140"/>
    </location>
</feature>
<protein>
    <recommendedName>
        <fullName evidence="2">Activator of Hsp90 ATPase homologue 1/2-like C-terminal domain-containing protein</fullName>
    </recommendedName>
</protein>
<keyword evidence="4" id="KW-1185">Reference proteome</keyword>
<gene>
    <name evidence="3" type="ORF">P873_09875</name>
</gene>
<dbReference type="Gene3D" id="3.30.530.20">
    <property type="match status" value="1"/>
</dbReference>
<accession>A0A091BD48</accession>